<reference evidence="1 2" key="1">
    <citation type="journal article" date="2016" name="Nat. Commun.">
        <title>Thousands of microbial genomes shed light on interconnected biogeochemical processes in an aquifer system.</title>
        <authorList>
            <person name="Anantharaman K."/>
            <person name="Brown C.T."/>
            <person name="Hug L.A."/>
            <person name="Sharon I."/>
            <person name="Castelle C.J."/>
            <person name="Probst A.J."/>
            <person name="Thomas B.C."/>
            <person name="Singh A."/>
            <person name="Wilkins M.J."/>
            <person name="Karaoz U."/>
            <person name="Brodie E.L."/>
            <person name="Williams K.H."/>
            <person name="Hubbard S.S."/>
            <person name="Banfield J.F."/>
        </authorList>
    </citation>
    <scope>NUCLEOTIDE SEQUENCE [LARGE SCALE GENOMIC DNA]</scope>
</reference>
<proteinExistence type="predicted"/>
<gene>
    <name evidence="1" type="ORF">A2619_05765</name>
</gene>
<sequence length="183" mass="19566">MADTQRTRAAILALFADNVTGQISAQDLRDFVVTLMNSEFAYEGDFRSQPATAQLTAEGGRGWKIYSQVVDSNISFGNILYMTISGTWKNADVISNPKNCLLAAAMSNITSGDSGILLRRGLIFKSAYSGIFSGFLGQPVYLASVAGGSISVTITTSVKIIGVVENEANGIYRFEPDWSVVGS</sequence>
<evidence type="ECO:0000313" key="2">
    <source>
        <dbReference type="Proteomes" id="UP000176815"/>
    </source>
</evidence>
<name>A0A1F4X3K8_UNCKA</name>
<organism evidence="1 2">
    <name type="scientific">candidate division WWE3 bacterium RIFOXYD1_FULL_39_9</name>
    <dbReference type="NCBI Taxonomy" id="1802649"/>
    <lineage>
        <taxon>Bacteria</taxon>
        <taxon>Katanobacteria</taxon>
    </lineage>
</organism>
<dbReference type="AlphaFoldDB" id="A0A1F4X3K8"/>
<accession>A0A1F4X3K8</accession>
<protein>
    <submittedName>
        <fullName evidence="1">Uncharacterized protein</fullName>
    </submittedName>
</protein>
<dbReference type="Proteomes" id="UP000176815">
    <property type="component" value="Unassembled WGS sequence"/>
</dbReference>
<evidence type="ECO:0000313" key="1">
    <source>
        <dbReference type="EMBL" id="OGC76294.1"/>
    </source>
</evidence>
<dbReference type="EMBL" id="MEWG01000046">
    <property type="protein sequence ID" value="OGC76294.1"/>
    <property type="molecule type" value="Genomic_DNA"/>
</dbReference>
<comment type="caution">
    <text evidence="1">The sequence shown here is derived from an EMBL/GenBank/DDBJ whole genome shotgun (WGS) entry which is preliminary data.</text>
</comment>